<dbReference type="Gene3D" id="3.30.559.30">
    <property type="entry name" value="Nonribosomal peptide synthetase, condensation domain"/>
    <property type="match status" value="1"/>
</dbReference>
<evidence type="ECO:0000313" key="2">
    <source>
        <dbReference type="Proteomes" id="UP001500879"/>
    </source>
</evidence>
<evidence type="ECO:0000313" key="1">
    <source>
        <dbReference type="EMBL" id="GAA0416093.1"/>
    </source>
</evidence>
<accession>A0ABN0YWQ2</accession>
<keyword evidence="2" id="KW-1185">Reference proteome</keyword>
<dbReference type="Gene3D" id="3.30.559.10">
    <property type="entry name" value="Chloramphenicol acetyltransferase-like domain"/>
    <property type="match status" value="1"/>
</dbReference>
<dbReference type="Proteomes" id="UP001500879">
    <property type="component" value="Unassembled WGS sequence"/>
</dbReference>
<evidence type="ECO:0008006" key="3">
    <source>
        <dbReference type="Google" id="ProtNLM"/>
    </source>
</evidence>
<proteinExistence type="predicted"/>
<dbReference type="InterPro" id="IPR023213">
    <property type="entry name" value="CAT-like_dom_sf"/>
</dbReference>
<organism evidence="1 2">
    <name type="scientific">Streptomyces luteireticuli</name>
    <dbReference type="NCBI Taxonomy" id="173858"/>
    <lineage>
        <taxon>Bacteria</taxon>
        <taxon>Bacillati</taxon>
        <taxon>Actinomycetota</taxon>
        <taxon>Actinomycetes</taxon>
        <taxon>Kitasatosporales</taxon>
        <taxon>Streptomycetaceae</taxon>
        <taxon>Streptomyces</taxon>
    </lineage>
</organism>
<comment type="caution">
    <text evidence="1">The sequence shown here is derived from an EMBL/GenBank/DDBJ whole genome shotgun (WGS) entry which is preliminary data.</text>
</comment>
<sequence length="394" mass="42772">MDADRLAAAVRTVAAAPPFAGFAPDLRLHDADELGPGDPAASCVALLLAERDRPAGHDGGPPIRFHWVPLAEHRHVLGLVAPRDALDARSLYTALGAVLQAYFGRFRAAAYRDPGELAGFDPVGTPAAYEARRRWWSKEFPRYGIPVRSPRTTHRRTGTERLRIDARRWAALTGGSGPLGGNGSLAVVALLAWCLRAQGRPGGSGFCCEFDLRDSYELGQVLGPFTDRLAFRVDLDGLTGPAFPEVVQRTQTGFLDAVVHYLPYPRLLDHGLRTGALRTPHTAARWDVAVHFCRNPPRSARTRNERAPADGISIELFREAELLGPAAREGTAPADGVVLDVHIGELDDDMVLVLDYVQPDLTETSVAQLLDMLEQLIDQVSADPAAPLPDICQQ</sequence>
<protein>
    <recommendedName>
        <fullName evidence="3">Condensation domain-containing protein</fullName>
    </recommendedName>
</protein>
<name>A0ABN0YWQ2_9ACTN</name>
<dbReference type="EMBL" id="BAAABX010000048">
    <property type="protein sequence ID" value="GAA0416093.1"/>
    <property type="molecule type" value="Genomic_DNA"/>
</dbReference>
<gene>
    <name evidence="1" type="ORF">GCM10010357_41860</name>
</gene>
<reference evidence="1 2" key="1">
    <citation type="journal article" date="2019" name="Int. J. Syst. Evol. Microbiol.">
        <title>The Global Catalogue of Microorganisms (GCM) 10K type strain sequencing project: providing services to taxonomists for standard genome sequencing and annotation.</title>
        <authorList>
            <consortium name="The Broad Institute Genomics Platform"/>
            <consortium name="The Broad Institute Genome Sequencing Center for Infectious Disease"/>
            <person name="Wu L."/>
            <person name="Ma J."/>
        </authorList>
    </citation>
    <scope>NUCLEOTIDE SEQUENCE [LARGE SCALE GENOMIC DNA]</scope>
    <source>
        <strain evidence="1 2">JCM 4788</strain>
    </source>
</reference>
<dbReference type="SUPFAM" id="SSF52777">
    <property type="entry name" value="CoA-dependent acyltransferases"/>
    <property type="match status" value="2"/>
</dbReference>